<dbReference type="OrthoDB" id="10598732at2759"/>
<dbReference type="EMBL" id="PDUG01000002">
    <property type="protein sequence ID" value="PIC48002.1"/>
    <property type="molecule type" value="Genomic_DNA"/>
</dbReference>
<keyword evidence="1" id="KW-1133">Transmembrane helix</keyword>
<dbReference type="Proteomes" id="UP000230233">
    <property type="component" value="Chromosome II"/>
</dbReference>
<gene>
    <name evidence="2" type="primary">Cnig_chr_II.g7146</name>
    <name evidence="2" type="ORF">B9Z55_007146</name>
</gene>
<keyword evidence="1" id="KW-0812">Transmembrane</keyword>
<accession>A0A2G5V8D4</accession>
<reference evidence="3" key="1">
    <citation type="submission" date="2017-10" db="EMBL/GenBank/DDBJ databases">
        <title>Rapid genome shrinkage in a self-fertile nematode reveals novel sperm competition proteins.</title>
        <authorList>
            <person name="Yin D."/>
            <person name="Schwarz E.M."/>
            <person name="Thomas C.G."/>
            <person name="Felde R.L."/>
            <person name="Korf I.F."/>
            <person name="Cutter A.D."/>
            <person name="Schartner C.M."/>
            <person name="Ralston E.J."/>
            <person name="Meyer B.J."/>
            <person name="Haag E.S."/>
        </authorList>
    </citation>
    <scope>NUCLEOTIDE SEQUENCE [LARGE SCALE GENOMIC DNA]</scope>
    <source>
        <strain evidence="3">JU1422</strain>
    </source>
</reference>
<name>A0A2G5V8D4_9PELO</name>
<evidence type="ECO:0000313" key="2">
    <source>
        <dbReference type="EMBL" id="PIC48002.1"/>
    </source>
</evidence>
<comment type="caution">
    <text evidence="2">The sequence shown here is derived from an EMBL/GenBank/DDBJ whole genome shotgun (WGS) entry which is preliminary data.</text>
</comment>
<feature type="transmembrane region" description="Helical" evidence="1">
    <location>
        <begin position="48"/>
        <end position="73"/>
    </location>
</feature>
<keyword evidence="3" id="KW-1185">Reference proteome</keyword>
<proteinExistence type="predicted"/>
<evidence type="ECO:0000313" key="3">
    <source>
        <dbReference type="Proteomes" id="UP000230233"/>
    </source>
</evidence>
<protein>
    <submittedName>
        <fullName evidence="2">Uncharacterized protein</fullName>
    </submittedName>
</protein>
<dbReference type="AlphaFoldDB" id="A0A2G5V8D4"/>
<keyword evidence="1" id="KW-0472">Membrane</keyword>
<evidence type="ECO:0000256" key="1">
    <source>
        <dbReference type="SAM" id="Phobius"/>
    </source>
</evidence>
<organism evidence="2 3">
    <name type="scientific">Caenorhabditis nigoni</name>
    <dbReference type="NCBI Taxonomy" id="1611254"/>
    <lineage>
        <taxon>Eukaryota</taxon>
        <taxon>Metazoa</taxon>
        <taxon>Ecdysozoa</taxon>
        <taxon>Nematoda</taxon>
        <taxon>Chromadorea</taxon>
        <taxon>Rhabditida</taxon>
        <taxon>Rhabditina</taxon>
        <taxon>Rhabditomorpha</taxon>
        <taxon>Rhabditoidea</taxon>
        <taxon>Rhabditidae</taxon>
        <taxon>Peloderinae</taxon>
        <taxon>Caenorhabditis</taxon>
    </lineage>
</organism>
<sequence length="98" mass="11496">MSIEAEECPIYVKSEMYRSCDKACQQTDQMYQKCCVVFDYCSFYRTIWFFWLVFLACMICLLGSTLACAIICFRNRGVVEEEKNSERDSESQKSDDTI</sequence>